<organism evidence="3 4">
    <name type="scientific">Moellerella wisconsensis ATCC 35017</name>
    <dbReference type="NCBI Taxonomy" id="1354267"/>
    <lineage>
        <taxon>Bacteria</taxon>
        <taxon>Pseudomonadati</taxon>
        <taxon>Pseudomonadota</taxon>
        <taxon>Gammaproteobacteria</taxon>
        <taxon>Enterobacterales</taxon>
        <taxon>Morganellaceae</taxon>
        <taxon>Moellerella</taxon>
    </lineage>
</organism>
<dbReference type="InterPro" id="IPR010780">
    <property type="entry name" value="DUF1375"/>
</dbReference>
<comment type="caution">
    <text evidence="3">The sequence shown here is derived from an EMBL/GenBank/DDBJ whole genome shotgun (WGS) entry which is preliminary data.</text>
</comment>
<evidence type="ECO:0000313" key="3">
    <source>
        <dbReference type="EMBL" id="KPD03853.1"/>
    </source>
</evidence>
<feature type="signal peptide" evidence="2">
    <location>
        <begin position="1"/>
        <end position="28"/>
    </location>
</feature>
<sequence length="105" mass="11771">MNLSLINKIILCVSPLILSGCSSIMSHAGPPQGYYSGAKNNIEMIKDENTGWVMKPLLAIDLPFSALMDTLLLPYDYMRSDNDPQKDSPKKRIESLEKQQNDINK</sequence>
<dbReference type="OrthoDB" id="6504878at2"/>
<dbReference type="Proteomes" id="UP000053226">
    <property type="component" value="Unassembled WGS sequence"/>
</dbReference>
<evidence type="ECO:0000256" key="2">
    <source>
        <dbReference type="SAM" id="SignalP"/>
    </source>
</evidence>
<dbReference type="AlphaFoldDB" id="A0A0N0IBF8"/>
<protein>
    <submittedName>
        <fullName evidence="3">Outer membrane lipoprotein</fullName>
    </submittedName>
</protein>
<dbReference type="NCBIfam" id="NF008628">
    <property type="entry name" value="PRK11616.1"/>
    <property type="match status" value="1"/>
</dbReference>
<feature type="region of interest" description="Disordered" evidence="1">
    <location>
        <begin position="79"/>
        <end position="105"/>
    </location>
</feature>
<proteinExistence type="predicted"/>
<dbReference type="GeneID" id="79715796"/>
<dbReference type="RefSeq" id="WP_047254661.1">
    <property type="nucleotide sequence ID" value="NZ_CAWMUS010000007.1"/>
</dbReference>
<keyword evidence="4" id="KW-1185">Reference proteome</keyword>
<reference evidence="3 4" key="1">
    <citation type="submission" date="2015-07" db="EMBL/GenBank/DDBJ databases">
        <title>ATOL: Assembling a taxonomically balanced genome-scale reconstruction of the evolutionary history of the Enterobacteriaceae.</title>
        <authorList>
            <person name="Plunkett G.III."/>
            <person name="Neeno-Eckwall E.C."/>
            <person name="Glasner J.D."/>
            <person name="Perna N.T."/>
        </authorList>
    </citation>
    <scope>NUCLEOTIDE SEQUENCE [LARGE SCALE GENOMIC DNA]</scope>
    <source>
        <strain evidence="3 4">ATCC 35017</strain>
    </source>
</reference>
<keyword evidence="2" id="KW-0732">Signal</keyword>
<accession>A0A0N0IBF8</accession>
<evidence type="ECO:0000313" key="4">
    <source>
        <dbReference type="Proteomes" id="UP000053226"/>
    </source>
</evidence>
<dbReference type="Pfam" id="PF07119">
    <property type="entry name" value="DUF1375"/>
    <property type="match status" value="1"/>
</dbReference>
<gene>
    <name evidence="3" type="ORF">M992_0773</name>
</gene>
<keyword evidence="3" id="KW-0449">Lipoprotein</keyword>
<dbReference type="EMBL" id="LGAA01000007">
    <property type="protein sequence ID" value="KPD03853.1"/>
    <property type="molecule type" value="Genomic_DNA"/>
</dbReference>
<evidence type="ECO:0000256" key="1">
    <source>
        <dbReference type="SAM" id="MobiDB-lite"/>
    </source>
</evidence>
<name>A0A0N0IBF8_9GAMM</name>
<feature type="chain" id="PRO_5005851133" evidence="2">
    <location>
        <begin position="29"/>
        <end position="105"/>
    </location>
</feature>